<dbReference type="EMBL" id="VLLG01000002">
    <property type="protein sequence ID" value="TWI91016.1"/>
    <property type="molecule type" value="Genomic_DNA"/>
</dbReference>
<dbReference type="SUPFAM" id="SSF53335">
    <property type="entry name" value="S-adenosyl-L-methionine-dependent methyltransferases"/>
    <property type="match status" value="1"/>
</dbReference>
<sequence length="177" mass="19788">MELQEAIALIQHDSLSQPYHAAWADLGCGSGLFSQALARLLAPGGVVHAIDREPVDIQPVTSKASIRTLQLDFVANEWPLQDLDGILMANSLHYVSDQPGFIRKAGRYLKPGGHFLVVEYDTDQANRWVPYPLSYLKLIRLFSREGYTAITRLQERPSVYGRANLYAVLITSPDHKN</sequence>
<dbReference type="GO" id="GO:0032259">
    <property type="term" value="P:methylation"/>
    <property type="evidence" value="ECO:0007669"/>
    <property type="project" value="UniProtKB-KW"/>
</dbReference>
<comment type="caution">
    <text evidence="1">The sequence shown here is derived from an EMBL/GenBank/DDBJ whole genome shotgun (WGS) entry which is preliminary data.</text>
</comment>
<reference evidence="1 2" key="1">
    <citation type="journal article" date="2013" name="Stand. Genomic Sci.">
        <title>Genomic Encyclopedia of Type Strains, Phase I: The one thousand microbial genomes (KMG-I) project.</title>
        <authorList>
            <person name="Kyrpides N.C."/>
            <person name="Woyke T."/>
            <person name="Eisen J.A."/>
            <person name="Garrity G."/>
            <person name="Lilburn T.G."/>
            <person name="Beck B.J."/>
            <person name="Whitman W.B."/>
            <person name="Hugenholtz P."/>
            <person name="Klenk H.P."/>
        </authorList>
    </citation>
    <scope>NUCLEOTIDE SEQUENCE [LARGE SCALE GENOMIC DNA]</scope>
    <source>
        <strain evidence="1 2">DSM 13484</strain>
    </source>
</reference>
<dbReference type="Pfam" id="PF13489">
    <property type="entry name" value="Methyltransf_23"/>
    <property type="match status" value="1"/>
</dbReference>
<dbReference type="PANTHER" id="PTHR43861">
    <property type="entry name" value="TRANS-ACONITATE 2-METHYLTRANSFERASE-RELATED"/>
    <property type="match status" value="1"/>
</dbReference>
<dbReference type="PANTHER" id="PTHR43861:SF1">
    <property type="entry name" value="TRANS-ACONITATE 2-METHYLTRANSFERASE"/>
    <property type="match status" value="1"/>
</dbReference>
<evidence type="ECO:0000313" key="2">
    <source>
        <dbReference type="Proteomes" id="UP000316778"/>
    </source>
</evidence>
<dbReference type="GO" id="GO:0008168">
    <property type="term" value="F:methyltransferase activity"/>
    <property type="evidence" value="ECO:0007669"/>
    <property type="project" value="UniProtKB-KW"/>
</dbReference>
<gene>
    <name evidence="1" type="ORF">LX66_0377</name>
</gene>
<protein>
    <submittedName>
        <fullName evidence="1">Methyltransferase family protein</fullName>
    </submittedName>
</protein>
<evidence type="ECO:0000313" key="1">
    <source>
        <dbReference type="EMBL" id="TWI91016.1"/>
    </source>
</evidence>
<dbReference type="RefSeq" id="WP_145710188.1">
    <property type="nucleotide sequence ID" value="NZ_BAAAFY010000001.1"/>
</dbReference>
<organism evidence="1 2">
    <name type="scientific">Chitinophaga japonensis</name>
    <name type="common">Flexibacter japonensis</name>
    <dbReference type="NCBI Taxonomy" id="104662"/>
    <lineage>
        <taxon>Bacteria</taxon>
        <taxon>Pseudomonadati</taxon>
        <taxon>Bacteroidota</taxon>
        <taxon>Chitinophagia</taxon>
        <taxon>Chitinophagales</taxon>
        <taxon>Chitinophagaceae</taxon>
        <taxon>Chitinophaga</taxon>
    </lineage>
</organism>
<dbReference type="Proteomes" id="UP000316778">
    <property type="component" value="Unassembled WGS sequence"/>
</dbReference>
<proteinExistence type="predicted"/>
<keyword evidence="1" id="KW-0489">Methyltransferase</keyword>
<name>A0A562TD66_CHIJA</name>
<dbReference type="Gene3D" id="3.40.50.150">
    <property type="entry name" value="Vaccinia Virus protein VP39"/>
    <property type="match status" value="1"/>
</dbReference>
<dbReference type="AlphaFoldDB" id="A0A562TD66"/>
<dbReference type="CDD" id="cd02440">
    <property type="entry name" value="AdoMet_MTases"/>
    <property type="match status" value="1"/>
</dbReference>
<dbReference type="InterPro" id="IPR029063">
    <property type="entry name" value="SAM-dependent_MTases_sf"/>
</dbReference>
<keyword evidence="2" id="KW-1185">Reference proteome</keyword>
<keyword evidence="1" id="KW-0808">Transferase</keyword>
<accession>A0A562TD66</accession>
<dbReference type="OrthoDB" id="9784101at2"/>